<evidence type="ECO:0000313" key="1">
    <source>
        <dbReference type="EMBL" id="KAK7237494.1"/>
    </source>
</evidence>
<protein>
    <submittedName>
        <fullName evidence="1">Uncharacterized protein</fullName>
    </submittedName>
</protein>
<evidence type="ECO:0000313" key="2">
    <source>
        <dbReference type="Proteomes" id="UP001363151"/>
    </source>
</evidence>
<dbReference type="EMBL" id="JBBJCI010000250">
    <property type="protein sequence ID" value="KAK7237494.1"/>
    <property type="molecule type" value="Genomic_DNA"/>
</dbReference>
<gene>
    <name evidence="1" type="ORF">SO694_00094014</name>
</gene>
<keyword evidence="2" id="KW-1185">Reference proteome</keyword>
<dbReference type="Proteomes" id="UP001363151">
    <property type="component" value="Unassembled WGS sequence"/>
</dbReference>
<organism evidence="1 2">
    <name type="scientific">Aureococcus anophagefferens</name>
    <name type="common">Harmful bloom alga</name>
    <dbReference type="NCBI Taxonomy" id="44056"/>
    <lineage>
        <taxon>Eukaryota</taxon>
        <taxon>Sar</taxon>
        <taxon>Stramenopiles</taxon>
        <taxon>Ochrophyta</taxon>
        <taxon>Pelagophyceae</taxon>
        <taxon>Pelagomonadales</taxon>
        <taxon>Pelagomonadaceae</taxon>
        <taxon>Aureococcus</taxon>
    </lineage>
</organism>
<proteinExistence type="predicted"/>
<sequence>MTQILSFDEDSIMTSEIIAVIESRGALIEKCMAKLEDMSKLCFFSTSDSHETFVSVQTLWCILKLPAT</sequence>
<reference evidence="1 2" key="1">
    <citation type="submission" date="2024-03" db="EMBL/GenBank/DDBJ databases">
        <title>Aureococcus anophagefferens CCMP1851 and Kratosvirus quantuckense: Draft genome of a second virus-susceptible host strain in the model system.</title>
        <authorList>
            <person name="Chase E."/>
            <person name="Truchon A.R."/>
            <person name="Schepens W."/>
            <person name="Wilhelm S.W."/>
        </authorList>
    </citation>
    <scope>NUCLEOTIDE SEQUENCE [LARGE SCALE GENOMIC DNA]</scope>
    <source>
        <strain evidence="1 2">CCMP1851</strain>
    </source>
</reference>
<accession>A0ABR1FSI6</accession>
<name>A0ABR1FSI6_AURAN</name>
<comment type="caution">
    <text evidence="1">The sequence shown here is derived from an EMBL/GenBank/DDBJ whole genome shotgun (WGS) entry which is preliminary data.</text>
</comment>